<proteinExistence type="predicted"/>
<name>A0ACC3CHP7_PYRYE</name>
<evidence type="ECO:0000313" key="1">
    <source>
        <dbReference type="EMBL" id="KAK1869383.1"/>
    </source>
</evidence>
<reference evidence="1" key="1">
    <citation type="submission" date="2019-11" db="EMBL/GenBank/DDBJ databases">
        <title>Nori genome reveals adaptations in red seaweeds to the harsh intertidal environment.</title>
        <authorList>
            <person name="Wang D."/>
            <person name="Mao Y."/>
        </authorList>
    </citation>
    <scope>NUCLEOTIDE SEQUENCE</scope>
    <source>
        <tissue evidence="1">Gametophyte</tissue>
    </source>
</reference>
<keyword evidence="2" id="KW-1185">Reference proteome</keyword>
<evidence type="ECO:0000313" key="2">
    <source>
        <dbReference type="Proteomes" id="UP000798662"/>
    </source>
</evidence>
<gene>
    <name evidence="1" type="ORF">I4F81_011860</name>
</gene>
<dbReference type="EMBL" id="CM020620">
    <property type="protein sequence ID" value="KAK1869383.1"/>
    <property type="molecule type" value="Genomic_DNA"/>
</dbReference>
<sequence length="455" mass="45632">MDGILGAGVAGATANGSPHREGRGGAPPRGKAASDAAGGGAGHSGGAQPEGAAAAWDEDHEGEDAADALDAYYAAAGESLGGGQRSPNQHDADGVDDSDESGGNGGGGGRSGRRRRGHPFVAAPDGLLLPPVDHAAVAYPPLRKRFYPVSSAAAGVPPPPQLAALHASLHATVVDRYTGHGRRGAPRPPFAHTGAEATRLGRHLGVSVGVIIGGGGRCAQLRALREAGPPLVVATPGRLLDVLGGKGGAGALGRVTLLVLDEADRMLSLGFEQQVRSVVVVTRPDRQTLLGDAAVASAADGVSPPPRGMSTAAAGVSVHADITQHFVVLPSAAAKAAWLAAHLPSFTAGTASAVLFASTRGSAAALANDLRAAGTPTACVHGETDAADRVALLRLFRSGDVRLLVSTDLAARGLDVPTVGTVVNVEPATDWDAHTHRVGRTGRAGRRGVAYTLLE</sequence>
<comment type="caution">
    <text evidence="1">The sequence shown here is derived from an EMBL/GenBank/DDBJ whole genome shotgun (WGS) entry which is preliminary data.</text>
</comment>
<organism evidence="1 2">
    <name type="scientific">Pyropia yezoensis</name>
    <name type="common">Susabi-nori</name>
    <name type="synonym">Porphyra yezoensis</name>
    <dbReference type="NCBI Taxonomy" id="2788"/>
    <lineage>
        <taxon>Eukaryota</taxon>
        <taxon>Rhodophyta</taxon>
        <taxon>Bangiophyceae</taxon>
        <taxon>Bangiales</taxon>
        <taxon>Bangiaceae</taxon>
        <taxon>Pyropia</taxon>
    </lineage>
</organism>
<accession>A0ACC3CHP7</accession>
<protein>
    <submittedName>
        <fullName evidence="1">Uncharacterized protein</fullName>
    </submittedName>
</protein>
<dbReference type="Proteomes" id="UP000798662">
    <property type="component" value="Chromosome 3"/>
</dbReference>